<dbReference type="GO" id="GO:0002184">
    <property type="term" value="P:cytoplasmic translational termination"/>
    <property type="evidence" value="ECO:0007669"/>
    <property type="project" value="TreeGrafter"/>
</dbReference>
<dbReference type="PANTHER" id="PTHR20982">
    <property type="entry name" value="RIBOSOME RECYCLING FACTOR"/>
    <property type="match status" value="1"/>
</dbReference>
<dbReference type="InterPro" id="IPR002661">
    <property type="entry name" value="Ribosome_recyc_fac"/>
</dbReference>
<proteinExistence type="inferred from homology"/>
<dbReference type="InterPro" id="IPR036191">
    <property type="entry name" value="RRF_sf"/>
</dbReference>
<organism evidence="8 9">
    <name type="scientific">Candidatus Segetimicrobium genomatis</name>
    <dbReference type="NCBI Taxonomy" id="2569760"/>
    <lineage>
        <taxon>Bacteria</taxon>
        <taxon>Bacillati</taxon>
        <taxon>Candidatus Sysuimicrobiota</taxon>
        <taxon>Candidatus Sysuimicrobiia</taxon>
        <taxon>Candidatus Sysuimicrobiales</taxon>
        <taxon>Candidatus Segetimicrobiaceae</taxon>
        <taxon>Candidatus Segetimicrobium</taxon>
    </lineage>
</organism>
<dbReference type="EMBL" id="VBAP01000043">
    <property type="protein sequence ID" value="TMI75557.1"/>
    <property type="molecule type" value="Genomic_DNA"/>
</dbReference>
<dbReference type="CDD" id="cd00520">
    <property type="entry name" value="RRF"/>
    <property type="match status" value="1"/>
</dbReference>
<evidence type="ECO:0000259" key="7">
    <source>
        <dbReference type="Pfam" id="PF01765"/>
    </source>
</evidence>
<evidence type="ECO:0000256" key="4">
    <source>
        <dbReference type="ARBA" id="ARBA00022917"/>
    </source>
</evidence>
<dbReference type="Gene3D" id="1.10.132.20">
    <property type="entry name" value="Ribosome-recycling factor"/>
    <property type="match status" value="1"/>
</dbReference>
<reference evidence="8 9" key="1">
    <citation type="journal article" date="2019" name="Nat. Microbiol.">
        <title>Mediterranean grassland soil C-N compound turnover is dependent on rainfall and depth, and is mediated by genomically divergent microorganisms.</title>
        <authorList>
            <person name="Diamond S."/>
            <person name="Andeer P.F."/>
            <person name="Li Z."/>
            <person name="Crits-Christoph A."/>
            <person name="Burstein D."/>
            <person name="Anantharaman K."/>
            <person name="Lane K.R."/>
            <person name="Thomas B.C."/>
            <person name="Pan C."/>
            <person name="Northen T.R."/>
            <person name="Banfield J.F."/>
        </authorList>
    </citation>
    <scope>NUCLEOTIDE SEQUENCE [LARGE SCALE GENOMIC DNA]</scope>
    <source>
        <strain evidence="8">NP_8</strain>
    </source>
</reference>
<dbReference type="Pfam" id="PF01765">
    <property type="entry name" value="RRF"/>
    <property type="match status" value="1"/>
</dbReference>
<evidence type="ECO:0000256" key="2">
    <source>
        <dbReference type="ARBA" id="ARBA00005912"/>
    </source>
</evidence>
<dbReference type="Proteomes" id="UP000318834">
    <property type="component" value="Unassembled WGS sequence"/>
</dbReference>
<evidence type="ECO:0000313" key="8">
    <source>
        <dbReference type="EMBL" id="TMI75557.1"/>
    </source>
</evidence>
<feature type="domain" description="Ribosome recycling factor" evidence="7">
    <location>
        <begin position="21"/>
        <end position="183"/>
    </location>
</feature>
<dbReference type="InterPro" id="IPR023584">
    <property type="entry name" value="Ribosome_recyc_fac_dom"/>
</dbReference>
<comment type="caution">
    <text evidence="8">The sequence shown here is derived from an EMBL/GenBank/DDBJ whole genome shotgun (WGS) entry which is preliminary data.</text>
</comment>
<dbReference type="PANTHER" id="PTHR20982:SF3">
    <property type="entry name" value="MITOCHONDRIAL RIBOSOME RECYCLING FACTOR PSEUDO 1"/>
    <property type="match status" value="1"/>
</dbReference>
<name>A0A537IWC1_9BACT</name>
<dbReference type="GO" id="GO:0005829">
    <property type="term" value="C:cytosol"/>
    <property type="evidence" value="ECO:0007669"/>
    <property type="project" value="GOC"/>
</dbReference>
<dbReference type="Gene3D" id="3.30.1360.40">
    <property type="match status" value="1"/>
</dbReference>
<sequence length="185" mass="20902">MINEVIADAKTRMQKAIEATKHEFASLRTGRASPALLEQIRVDYYGVPTPITQVATVTVPEPRLLMIHPWDKKIVKDVEKAILKSELGLVPSSDGVYVRVPIPPLTEERRRELVKVARKHAEEGRVAVRNVRREAKEMIEQLEDDGEVSEDESKRGLDELQKLTDKSIAEIDALLSAKDKEIMEL</sequence>
<protein>
    <recommendedName>
        <fullName evidence="5">Ribosome-recycling factor</fullName>
        <shortName evidence="5">RRF</shortName>
    </recommendedName>
    <alternativeName>
        <fullName evidence="5">Ribosome-releasing factor</fullName>
    </alternativeName>
</protein>
<evidence type="ECO:0000256" key="6">
    <source>
        <dbReference type="SAM" id="Coils"/>
    </source>
</evidence>
<keyword evidence="3 5" id="KW-0963">Cytoplasm</keyword>
<dbReference type="FunFam" id="3.30.1360.40:FF:000001">
    <property type="entry name" value="Ribosome-recycling factor"/>
    <property type="match status" value="1"/>
</dbReference>
<comment type="function">
    <text evidence="5">Responsible for the release of ribosomes from messenger RNA at the termination of protein biosynthesis. May increase the efficiency of translation by recycling ribosomes from one round of translation to another.</text>
</comment>
<comment type="similarity">
    <text evidence="2 5">Belongs to the RRF family.</text>
</comment>
<dbReference type="FunFam" id="1.10.132.20:FF:000001">
    <property type="entry name" value="Ribosome-recycling factor"/>
    <property type="match status" value="1"/>
</dbReference>
<accession>A0A537IWC1</accession>
<evidence type="ECO:0000313" key="9">
    <source>
        <dbReference type="Proteomes" id="UP000318834"/>
    </source>
</evidence>
<evidence type="ECO:0000256" key="5">
    <source>
        <dbReference type="HAMAP-Rule" id="MF_00040"/>
    </source>
</evidence>
<keyword evidence="6" id="KW-0175">Coiled coil</keyword>
<feature type="coiled-coil region" evidence="6">
    <location>
        <begin position="125"/>
        <end position="152"/>
    </location>
</feature>
<dbReference type="AlphaFoldDB" id="A0A537IWC1"/>
<evidence type="ECO:0000256" key="3">
    <source>
        <dbReference type="ARBA" id="ARBA00022490"/>
    </source>
</evidence>
<dbReference type="GO" id="GO:0043023">
    <property type="term" value="F:ribosomal large subunit binding"/>
    <property type="evidence" value="ECO:0007669"/>
    <property type="project" value="TreeGrafter"/>
</dbReference>
<dbReference type="HAMAP" id="MF_00040">
    <property type="entry name" value="RRF"/>
    <property type="match status" value="1"/>
</dbReference>
<evidence type="ECO:0000256" key="1">
    <source>
        <dbReference type="ARBA" id="ARBA00004496"/>
    </source>
</evidence>
<gene>
    <name evidence="5" type="primary">frr</name>
    <name evidence="8" type="ORF">E6H05_06420</name>
</gene>
<comment type="subcellular location">
    <subcellularLocation>
        <location evidence="1 5">Cytoplasm</location>
    </subcellularLocation>
</comment>
<dbReference type="SUPFAM" id="SSF55194">
    <property type="entry name" value="Ribosome recycling factor, RRF"/>
    <property type="match status" value="1"/>
</dbReference>
<dbReference type="NCBIfam" id="TIGR00496">
    <property type="entry name" value="frr"/>
    <property type="match status" value="1"/>
</dbReference>
<keyword evidence="4 5" id="KW-0648">Protein biosynthesis</keyword>